<sequence length="275" mass="29975">MSEERTDDDGYAELVAEGLTAPFEGWDFGPWHGRLTDPEGDLPWSYEGLVRERLPRVGSLLDLGTGGGEFLSSLAPLPARTAATEGYPPNVPVARRRLAPLGVEVAALDENGENGELPFPDGSFELVISRHTAYDPDELRRVLTDDGVFVTQQVGGLDLAEINAALGAPEHAYHDFCRNSASRELVDAGWTVDWSAEARVPERLPDIGALVLFLRITPWQVPDFDVARYDARLRALHRAMRAGRPLEVSCHRFALVAHPNGKGRNPTANAPGALP</sequence>
<dbReference type="Gene3D" id="3.40.50.150">
    <property type="entry name" value="Vaccinia Virus protein VP39"/>
    <property type="match status" value="1"/>
</dbReference>
<dbReference type="InterPro" id="IPR052939">
    <property type="entry name" value="23S_rRNA_MeTrnsfrase_RlmA"/>
</dbReference>
<dbReference type="RefSeq" id="WP_122183051.1">
    <property type="nucleotide sequence ID" value="NZ_RFFJ01000027.1"/>
</dbReference>
<accession>A0A3M2M110</accession>
<dbReference type="PANTHER" id="PTHR43460">
    <property type="entry name" value="METHYLTRANSFERASE"/>
    <property type="match status" value="1"/>
</dbReference>
<dbReference type="GO" id="GO:0032259">
    <property type="term" value="P:methylation"/>
    <property type="evidence" value="ECO:0007669"/>
    <property type="project" value="UniProtKB-KW"/>
</dbReference>
<evidence type="ECO:0000259" key="1">
    <source>
        <dbReference type="Pfam" id="PF08241"/>
    </source>
</evidence>
<protein>
    <submittedName>
        <fullName evidence="2">Class I SAM-dependent methyltransferase</fullName>
    </submittedName>
</protein>
<proteinExistence type="predicted"/>
<comment type="caution">
    <text evidence="2">The sequence shown here is derived from an EMBL/GenBank/DDBJ whole genome shotgun (WGS) entry which is preliminary data.</text>
</comment>
<dbReference type="AlphaFoldDB" id="A0A3M2M110"/>
<dbReference type="InterPro" id="IPR029063">
    <property type="entry name" value="SAM-dependent_MTases_sf"/>
</dbReference>
<gene>
    <name evidence="2" type="ORF">EBN88_07755</name>
</gene>
<organism evidence="2 3">
    <name type="scientific">Streptomyces triticirhizae</name>
    <dbReference type="NCBI Taxonomy" id="2483353"/>
    <lineage>
        <taxon>Bacteria</taxon>
        <taxon>Bacillati</taxon>
        <taxon>Actinomycetota</taxon>
        <taxon>Actinomycetes</taxon>
        <taxon>Kitasatosporales</taxon>
        <taxon>Streptomycetaceae</taxon>
        <taxon>Streptomyces</taxon>
    </lineage>
</organism>
<keyword evidence="2" id="KW-0489">Methyltransferase</keyword>
<evidence type="ECO:0000313" key="2">
    <source>
        <dbReference type="EMBL" id="RMI43216.1"/>
    </source>
</evidence>
<reference evidence="2 3" key="1">
    <citation type="submission" date="2018-10" db="EMBL/GenBank/DDBJ databases">
        <title>Isolation, diversity and antifungal activity of actinobacteria from wheat.</title>
        <authorList>
            <person name="Han C."/>
        </authorList>
    </citation>
    <scope>NUCLEOTIDE SEQUENCE [LARGE SCALE GENOMIC DNA]</scope>
    <source>
        <strain evidence="2 3">NEAU-YY642</strain>
    </source>
</reference>
<name>A0A3M2M110_9ACTN</name>
<dbReference type="EMBL" id="RFFJ01000027">
    <property type="protein sequence ID" value="RMI43216.1"/>
    <property type="molecule type" value="Genomic_DNA"/>
</dbReference>
<dbReference type="SUPFAM" id="SSF53335">
    <property type="entry name" value="S-adenosyl-L-methionine-dependent methyltransferases"/>
    <property type="match status" value="1"/>
</dbReference>
<dbReference type="GO" id="GO:0008757">
    <property type="term" value="F:S-adenosylmethionine-dependent methyltransferase activity"/>
    <property type="evidence" value="ECO:0007669"/>
    <property type="project" value="InterPro"/>
</dbReference>
<evidence type="ECO:0000313" key="3">
    <source>
        <dbReference type="Proteomes" id="UP000278673"/>
    </source>
</evidence>
<feature type="domain" description="Methyltransferase type 11" evidence="1">
    <location>
        <begin position="61"/>
        <end position="149"/>
    </location>
</feature>
<keyword evidence="3" id="KW-1185">Reference proteome</keyword>
<dbReference type="CDD" id="cd02440">
    <property type="entry name" value="AdoMet_MTases"/>
    <property type="match status" value="1"/>
</dbReference>
<dbReference type="InterPro" id="IPR013216">
    <property type="entry name" value="Methyltransf_11"/>
</dbReference>
<keyword evidence="2" id="KW-0808">Transferase</keyword>
<dbReference type="PANTHER" id="PTHR43460:SF1">
    <property type="entry name" value="METHYLTRANSFERASE TYPE 11 DOMAIN-CONTAINING PROTEIN"/>
    <property type="match status" value="1"/>
</dbReference>
<dbReference type="Proteomes" id="UP000278673">
    <property type="component" value="Unassembled WGS sequence"/>
</dbReference>
<dbReference type="Pfam" id="PF08241">
    <property type="entry name" value="Methyltransf_11"/>
    <property type="match status" value="1"/>
</dbReference>